<feature type="compositionally biased region" description="Basic and acidic residues" evidence="5">
    <location>
        <begin position="129"/>
        <end position="138"/>
    </location>
</feature>
<dbReference type="Pfam" id="PF00226">
    <property type="entry name" value="DnaJ"/>
    <property type="match status" value="1"/>
</dbReference>
<dbReference type="PANTHER" id="PTHR43999">
    <property type="entry name" value="DNAJ HOMOLOG SUBFAMILY C MEMBER 2"/>
    <property type="match status" value="1"/>
</dbReference>
<dbReference type="AlphaFoldDB" id="A0AA36IWC9"/>
<evidence type="ECO:0000256" key="2">
    <source>
        <dbReference type="ARBA" id="ARBA00022771"/>
    </source>
</evidence>
<dbReference type="PROSITE" id="PS50076">
    <property type="entry name" value="DNAJ_2"/>
    <property type="match status" value="1"/>
</dbReference>
<gene>
    <name evidence="8" type="ORF">EVOR1521_LOCUS19332</name>
</gene>
<feature type="region of interest" description="Disordered" evidence="5">
    <location>
        <begin position="522"/>
        <end position="542"/>
    </location>
</feature>
<evidence type="ECO:0000313" key="8">
    <source>
        <dbReference type="EMBL" id="CAJ1394739.1"/>
    </source>
</evidence>
<feature type="domain" description="MYND-type" evidence="7">
    <location>
        <begin position="8"/>
        <end position="46"/>
    </location>
</feature>
<dbReference type="Gene3D" id="6.10.140.2220">
    <property type="match status" value="1"/>
</dbReference>
<evidence type="ECO:0000256" key="5">
    <source>
        <dbReference type="SAM" id="MobiDB-lite"/>
    </source>
</evidence>
<keyword evidence="2 4" id="KW-0863">Zinc-finger</keyword>
<dbReference type="GO" id="GO:0030544">
    <property type="term" value="F:Hsp70 protein binding"/>
    <property type="evidence" value="ECO:0007669"/>
    <property type="project" value="InterPro"/>
</dbReference>
<feature type="compositionally biased region" description="Acidic residues" evidence="5">
    <location>
        <begin position="642"/>
        <end position="652"/>
    </location>
</feature>
<evidence type="ECO:0000256" key="4">
    <source>
        <dbReference type="PROSITE-ProRule" id="PRU00134"/>
    </source>
</evidence>
<dbReference type="InterPro" id="IPR044634">
    <property type="entry name" value="Zuotin/DnaJC2"/>
</dbReference>
<dbReference type="InterPro" id="IPR001623">
    <property type="entry name" value="DnaJ_domain"/>
</dbReference>
<dbReference type="Gene3D" id="1.10.287.110">
    <property type="entry name" value="DnaJ domain"/>
    <property type="match status" value="1"/>
</dbReference>
<evidence type="ECO:0000259" key="6">
    <source>
        <dbReference type="PROSITE" id="PS50076"/>
    </source>
</evidence>
<dbReference type="Pfam" id="PF21884">
    <property type="entry name" value="ZUO1-like_ZHD"/>
    <property type="match status" value="1"/>
</dbReference>
<evidence type="ECO:0008006" key="10">
    <source>
        <dbReference type="Google" id="ProtNLM"/>
    </source>
</evidence>
<dbReference type="GO" id="GO:0005829">
    <property type="term" value="C:cytosol"/>
    <property type="evidence" value="ECO:0007669"/>
    <property type="project" value="TreeGrafter"/>
</dbReference>
<reference evidence="8" key="1">
    <citation type="submission" date="2023-08" db="EMBL/GenBank/DDBJ databases">
        <authorList>
            <person name="Chen Y."/>
            <person name="Shah S."/>
            <person name="Dougan E. K."/>
            <person name="Thang M."/>
            <person name="Chan C."/>
        </authorList>
    </citation>
    <scope>NUCLEOTIDE SEQUENCE</scope>
</reference>
<dbReference type="GO" id="GO:0006450">
    <property type="term" value="P:regulation of translational fidelity"/>
    <property type="evidence" value="ECO:0007669"/>
    <property type="project" value="InterPro"/>
</dbReference>
<name>A0AA36IWC9_9DINO</name>
<dbReference type="InterPro" id="IPR054076">
    <property type="entry name" value="ZUO1-like_ZHD"/>
</dbReference>
<keyword evidence="9" id="KW-1185">Reference proteome</keyword>
<feature type="region of interest" description="Disordered" evidence="5">
    <location>
        <begin position="561"/>
        <end position="652"/>
    </location>
</feature>
<feature type="domain" description="J" evidence="6">
    <location>
        <begin position="177"/>
        <end position="243"/>
    </location>
</feature>
<keyword evidence="1" id="KW-0479">Metal-binding</keyword>
<dbReference type="GO" id="GO:0043022">
    <property type="term" value="F:ribosome binding"/>
    <property type="evidence" value="ECO:0007669"/>
    <property type="project" value="InterPro"/>
</dbReference>
<comment type="caution">
    <text evidence="8">The sequence shown here is derived from an EMBL/GenBank/DDBJ whole genome shotgun (WGS) entry which is preliminary data.</text>
</comment>
<dbReference type="CDD" id="cd06257">
    <property type="entry name" value="DnaJ"/>
    <property type="match status" value="1"/>
</dbReference>
<evidence type="ECO:0000256" key="3">
    <source>
        <dbReference type="ARBA" id="ARBA00022833"/>
    </source>
</evidence>
<evidence type="ECO:0000259" key="7">
    <source>
        <dbReference type="PROSITE" id="PS50865"/>
    </source>
</evidence>
<dbReference type="InterPro" id="IPR002893">
    <property type="entry name" value="Znf_MYND"/>
</dbReference>
<dbReference type="PROSITE" id="PS00636">
    <property type="entry name" value="DNAJ_1"/>
    <property type="match status" value="1"/>
</dbReference>
<organism evidence="8 9">
    <name type="scientific">Effrenium voratum</name>
    <dbReference type="NCBI Taxonomy" id="2562239"/>
    <lineage>
        <taxon>Eukaryota</taxon>
        <taxon>Sar</taxon>
        <taxon>Alveolata</taxon>
        <taxon>Dinophyceae</taxon>
        <taxon>Suessiales</taxon>
        <taxon>Symbiodiniaceae</taxon>
        <taxon>Effrenium</taxon>
    </lineage>
</organism>
<feature type="region of interest" description="Disordered" evidence="5">
    <location>
        <begin position="463"/>
        <end position="488"/>
    </location>
</feature>
<dbReference type="PANTHER" id="PTHR43999:SF3">
    <property type="entry name" value="TRANSCRIPTION FACTOR MAMYB"/>
    <property type="match status" value="1"/>
</dbReference>
<feature type="compositionally biased region" description="Basic and acidic residues" evidence="5">
    <location>
        <begin position="397"/>
        <end position="414"/>
    </location>
</feature>
<accession>A0AA36IWC9</accession>
<feature type="compositionally biased region" description="Acidic residues" evidence="5">
    <location>
        <begin position="469"/>
        <end position="481"/>
    </location>
</feature>
<dbReference type="SMART" id="SM00271">
    <property type="entry name" value="DnaJ"/>
    <property type="match status" value="1"/>
</dbReference>
<dbReference type="EMBL" id="CAUJNA010002935">
    <property type="protein sequence ID" value="CAJ1394739.1"/>
    <property type="molecule type" value="Genomic_DNA"/>
</dbReference>
<dbReference type="PROSITE" id="PS50865">
    <property type="entry name" value="ZF_MYND_2"/>
    <property type="match status" value="1"/>
</dbReference>
<proteinExistence type="predicted"/>
<dbReference type="SUPFAM" id="SSF46565">
    <property type="entry name" value="Chaperone J-domain"/>
    <property type="match status" value="1"/>
</dbReference>
<feature type="region of interest" description="Disordered" evidence="5">
    <location>
        <begin position="376"/>
        <end position="420"/>
    </location>
</feature>
<dbReference type="PROSITE" id="PS01360">
    <property type="entry name" value="ZF_MYND_1"/>
    <property type="match status" value="1"/>
</dbReference>
<dbReference type="Proteomes" id="UP001178507">
    <property type="component" value="Unassembled WGS sequence"/>
</dbReference>
<dbReference type="InterPro" id="IPR018253">
    <property type="entry name" value="DnaJ_domain_CS"/>
</dbReference>
<dbReference type="Pfam" id="PF01753">
    <property type="entry name" value="zf-MYND"/>
    <property type="match status" value="1"/>
</dbReference>
<feature type="compositionally biased region" description="Basic and acidic residues" evidence="5">
    <location>
        <begin position="565"/>
        <end position="641"/>
    </location>
</feature>
<feature type="region of interest" description="Disordered" evidence="5">
    <location>
        <begin position="118"/>
        <end position="147"/>
    </location>
</feature>
<dbReference type="GO" id="GO:0051083">
    <property type="term" value="P:'de novo' cotranslational protein folding"/>
    <property type="evidence" value="ECO:0007669"/>
    <property type="project" value="InterPro"/>
</dbReference>
<evidence type="ECO:0000313" key="9">
    <source>
        <dbReference type="Proteomes" id="UP001178507"/>
    </source>
</evidence>
<keyword evidence="3" id="KW-0862">Zinc</keyword>
<protein>
    <recommendedName>
        <fullName evidence="10">MYND-type domain-containing protein</fullName>
    </recommendedName>
</protein>
<sequence length="784" mass="90553">MGRLGPRCTHCKRTEEADLTCGRCRSVVYCSRSCQRAHWKSHKLDCVKLAQVLAKRAEGDVAGFLRWVERLLRQPKALPFSSGGPAEIYGSAAPCARKRLECAGRSFLETLERQMPSFQPAPAEAQAKVPKEEPDMRRSPARGPSAPYLQRCQERAELRSKLRPGRKPLPLRLKGVELYALLEIQVEEDQLPKEEEVKEAYKRLVLIHHPDKQASKTLPFQLIQEAYEYLSDRENKQVYDSTLPFNDSIPTEAEIRRRGFFKALEPAFRRNARWSERGGGPPLGTPDQPLDQVHGFYQWWYDFESWRDVSPSYLEQQGLELEDVTNCPRQQRRTRQKQNEQIRKAFDVHERLRVMRLVDLAFRHDPRLLWERNAAAGDESRTRAPQKKTSAPRSPQRRKEPSEEELRKQEETKRVAKSRRQQLRKLVESLGLLVSGVELERFCLKATDTEELEDLAEEVGRLAQLPPEDVTEELTETDEEDSKSKKKEEAVVPDCTFCHGTGMNAVSKTACMFCDGSGKQHVEEAPAEEVEEAPPKEKRYRRKTPLQLAQEAVFDAMWASGMRPTETRHSPELRQERRERQEREREERRRLRELRQKEEREREQQLRAEQAKEEETIEEQFARRAAAREARAAEEEAKAEPEQNEPEEELDEDPRLVAEAERFLSQDQDTNPETVDRISKLTEFARLGIEGATQVILASLGASKELRECLAELEERRFEQPEEYTNEVLLLLSECVAPFFGLGTRPVKAVKLPALLRNRAKRVRQALRDLVLGCNFLAILEGQN</sequence>
<dbReference type="GO" id="GO:0008270">
    <property type="term" value="F:zinc ion binding"/>
    <property type="evidence" value="ECO:0007669"/>
    <property type="project" value="UniProtKB-KW"/>
</dbReference>
<evidence type="ECO:0000256" key="1">
    <source>
        <dbReference type="ARBA" id="ARBA00022723"/>
    </source>
</evidence>
<dbReference type="InterPro" id="IPR036869">
    <property type="entry name" value="J_dom_sf"/>
</dbReference>
<dbReference type="SUPFAM" id="SSF144232">
    <property type="entry name" value="HIT/MYND zinc finger-like"/>
    <property type="match status" value="1"/>
</dbReference>